<dbReference type="AlphaFoldDB" id="A0A8J3LA15"/>
<dbReference type="PRINTS" id="PR00455">
    <property type="entry name" value="HTHTETR"/>
</dbReference>
<dbReference type="InterPro" id="IPR050109">
    <property type="entry name" value="HTH-type_TetR-like_transc_reg"/>
</dbReference>
<evidence type="ECO:0000313" key="7">
    <source>
        <dbReference type="Proteomes" id="UP000660339"/>
    </source>
</evidence>
<dbReference type="SUPFAM" id="SSF46689">
    <property type="entry name" value="Homeodomain-like"/>
    <property type="match status" value="1"/>
</dbReference>
<reference evidence="6" key="1">
    <citation type="submission" date="2021-01" db="EMBL/GenBank/DDBJ databases">
        <title>Whole genome shotgun sequence of Catellatospora methionotrophica NBRC 14553.</title>
        <authorList>
            <person name="Komaki H."/>
            <person name="Tamura T."/>
        </authorList>
    </citation>
    <scope>NUCLEOTIDE SEQUENCE</scope>
    <source>
        <strain evidence="6">NBRC 14553</strain>
    </source>
</reference>
<protein>
    <recommendedName>
        <fullName evidence="5">HTH tetR-type domain-containing protein</fullName>
    </recommendedName>
</protein>
<evidence type="ECO:0000256" key="3">
    <source>
        <dbReference type="ARBA" id="ARBA00023163"/>
    </source>
</evidence>
<evidence type="ECO:0000256" key="2">
    <source>
        <dbReference type="ARBA" id="ARBA00023125"/>
    </source>
</evidence>
<dbReference type="Gene3D" id="1.10.357.10">
    <property type="entry name" value="Tetracycline Repressor, domain 2"/>
    <property type="match status" value="1"/>
</dbReference>
<dbReference type="PANTHER" id="PTHR30055">
    <property type="entry name" value="HTH-TYPE TRANSCRIPTIONAL REGULATOR RUTR"/>
    <property type="match status" value="1"/>
</dbReference>
<evidence type="ECO:0000256" key="1">
    <source>
        <dbReference type="ARBA" id="ARBA00023015"/>
    </source>
</evidence>
<dbReference type="PANTHER" id="PTHR30055:SF234">
    <property type="entry name" value="HTH-TYPE TRANSCRIPTIONAL REGULATOR BETI"/>
    <property type="match status" value="1"/>
</dbReference>
<dbReference type="InterPro" id="IPR001647">
    <property type="entry name" value="HTH_TetR"/>
</dbReference>
<accession>A0A8J3LA15</accession>
<name>A0A8J3LA15_9ACTN</name>
<sequence>MTQRVNRAYVQTARAAATEQTRRTILDATVDVVREQGSVEFTLGEVAGAAGVSVQTVLRHFGDRQGLFAAAIGHACDQVAAERAAAPGDPDTAVTVLFDHYERWGRAMLRLLGLDTADALAATAQGRELHRAWVRHVFATGPDDDAVTDLLVVATDLYTWRLLVLDLGLARATAEDRVRQLVTAILGDRR</sequence>
<evidence type="ECO:0000313" key="6">
    <source>
        <dbReference type="EMBL" id="GIG14504.1"/>
    </source>
</evidence>
<dbReference type="PROSITE" id="PS50977">
    <property type="entry name" value="HTH_TETR_2"/>
    <property type="match status" value="1"/>
</dbReference>
<keyword evidence="3" id="KW-0804">Transcription</keyword>
<comment type="caution">
    <text evidence="6">The sequence shown here is derived from an EMBL/GenBank/DDBJ whole genome shotgun (WGS) entry which is preliminary data.</text>
</comment>
<keyword evidence="2 4" id="KW-0238">DNA-binding</keyword>
<evidence type="ECO:0000259" key="5">
    <source>
        <dbReference type="PROSITE" id="PS50977"/>
    </source>
</evidence>
<dbReference type="EMBL" id="BONJ01000014">
    <property type="protein sequence ID" value="GIG14504.1"/>
    <property type="molecule type" value="Genomic_DNA"/>
</dbReference>
<evidence type="ECO:0000256" key="4">
    <source>
        <dbReference type="PROSITE-ProRule" id="PRU00335"/>
    </source>
</evidence>
<proteinExistence type="predicted"/>
<feature type="DNA-binding region" description="H-T-H motif" evidence="4">
    <location>
        <begin position="42"/>
        <end position="61"/>
    </location>
</feature>
<organism evidence="6 7">
    <name type="scientific">Catellatospora methionotrophica</name>
    <dbReference type="NCBI Taxonomy" id="121620"/>
    <lineage>
        <taxon>Bacteria</taxon>
        <taxon>Bacillati</taxon>
        <taxon>Actinomycetota</taxon>
        <taxon>Actinomycetes</taxon>
        <taxon>Micromonosporales</taxon>
        <taxon>Micromonosporaceae</taxon>
        <taxon>Catellatospora</taxon>
    </lineage>
</organism>
<keyword evidence="7" id="KW-1185">Reference proteome</keyword>
<keyword evidence="1" id="KW-0805">Transcription regulation</keyword>
<dbReference type="Proteomes" id="UP000660339">
    <property type="component" value="Unassembled WGS sequence"/>
</dbReference>
<dbReference type="InterPro" id="IPR009057">
    <property type="entry name" value="Homeodomain-like_sf"/>
</dbReference>
<dbReference type="Pfam" id="PF00440">
    <property type="entry name" value="TetR_N"/>
    <property type="match status" value="1"/>
</dbReference>
<feature type="domain" description="HTH tetR-type" evidence="5">
    <location>
        <begin position="19"/>
        <end position="79"/>
    </location>
</feature>
<gene>
    <name evidence="6" type="ORF">Cme02nite_28360</name>
</gene>
<dbReference type="GO" id="GO:0003700">
    <property type="term" value="F:DNA-binding transcription factor activity"/>
    <property type="evidence" value="ECO:0007669"/>
    <property type="project" value="TreeGrafter"/>
</dbReference>
<dbReference type="GO" id="GO:0000976">
    <property type="term" value="F:transcription cis-regulatory region binding"/>
    <property type="evidence" value="ECO:0007669"/>
    <property type="project" value="TreeGrafter"/>
</dbReference>